<proteinExistence type="predicted"/>
<sequence>MIINFKKQLTKITGQRGYTIIELIITLIVLLLIFPITSSIVISVLRYQDRLNKIAILRIEGQNIINFVRSHIRERTYWVYSNDPRSPPDTVECAASPSFYSSSNGYDIATSKPDFYFVTENELNWFTIFLRDGRNLEFETEIANPIIVNSQRVAVTSFSIYCIRKKNFSSPVVSYDFTLQVADLIPGVNPAKQTFIFHDKFKLQIN</sequence>
<keyword evidence="1" id="KW-1133">Transmembrane helix</keyword>
<feature type="transmembrane region" description="Helical" evidence="1">
    <location>
        <begin position="20"/>
        <end position="45"/>
    </location>
</feature>
<dbReference type="NCBIfam" id="TIGR02532">
    <property type="entry name" value="IV_pilin_GFxxxE"/>
    <property type="match status" value="1"/>
</dbReference>
<dbReference type="STRING" id="1802067.A2966_03710"/>
<organism evidence="2 3">
    <name type="scientific">Candidatus Roizmanbacteria bacterium RIFCSPLOWO2_01_FULL_41_22</name>
    <dbReference type="NCBI Taxonomy" id="1802067"/>
    <lineage>
        <taxon>Bacteria</taxon>
        <taxon>Candidatus Roizmaniibacteriota</taxon>
    </lineage>
</organism>
<evidence type="ECO:0008006" key="4">
    <source>
        <dbReference type="Google" id="ProtNLM"/>
    </source>
</evidence>
<keyword evidence="1" id="KW-0812">Transmembrane</keyword>
<name>A0A1F7J8Z0_9BACT</name>
<reference evidence="2 3" key="1">
    <citation type="journal article" date="2016" name="Nat. Commun.">
        <title>Thousands of microbial genomes shed light on interconnected biogeochemical processes in an aquifer system.</title>
        <authorList>
            <person name="Anantharaman K."/>
            <person name="Brown C.T."/>
            <person name="Hug L.A."/>
            <person name="Sharon I."/>
            <person name="Castelle C.J."/>
            <person name="Probst A.J."/>
            <person name="Thomas B.C."/>
            <person name="Singh A."/>
            <person name="Wilkins M.J."/>
            <person name="Karaoz U."/>
            <person name="Brodie E.L."/>
            <person name="Williams K.H."/>
            <person name="Hubbard S.S."/>
            <person name="Banfield J.F."/>
        </authorList>
    </citation>
    <scope>NUCLEOTIDE SEQUENCE [LARGE SCALE GENOMIC DNA]</scope>
</reference>
<gene>
    <name evidence="2" type="ORF">A2966_03710</name>
</gene>
<dbReference type="Proteomes" id="UP000176480">
    <property type="component" value="Unassembled WGS sequence"/>
</dbReference>
<comment type="caution">
    <text evidence="2">The sequence shown here is derived from an EMBL/GenBank/DDBJ whole genome shotgun (WGS) entry which is preliminary data.</text>
</comment>
<dbReference type="AlphaFoldDB" id="A0A1F7J8Z0"/>
<dbReference type="EMBL" id="MGAR01000015">
    <property type="protein sequence ID" value="OGK52071.1"/>
    <property type="molecule type" value="Genomic_DNA"/>
</dbReference>
<evidence type="ECO:0000313" key="3">
    <source>
        <dbReference type="Proteomes" id="UP000176480"/>
    </source>
</evidence>
<dbReference type="InterPro" id="IPR012902">
    <property type="entry name" value="N_methyl_site"/>
</dbReference>
<protein>
    <recommendedName>
        <fullName evidence="4">Type II secretion system protein</fullName>
    </recommendedName>
</protein>
<evidence type="ECO:0000256" key="1">
    <source>
        <dbReference type="SAM" id="Phobius"/>
    </source>
</evidence>
<accession>A0A1F7J8Z0</accession>
<keyword evidence="1" id="KW-0472">Membrane</keyword>
<evidence type="ECO:0000313" key="2">
    <source>
        <dbReference type="EMBL" id="OGK52071.1"/>
    </source>
</evidence>